<keyword evidence="3" id="KW-1185">Reference proteome</keyword>
<feature type="region of interest" description="Disordered" evidence="1">
    <location>
        <begin position="342"/>
        <end position="370"/>
    </location>
</feature>
<protein>
    <submittedName>
        <fullName evidence="2">Uncharacterized protein</fullName>
    </submittedName>
</protein>
<feature type="compositionally biased region" description="Polar residues" evidence="1">
    <location>
        <begin position="148"/>
        <end position="161"/>
    </location>
</feature>
<sequence>MSDIVASEQQTAETAMAGKVLDQPFKRSSFRKSVADASQLAFLGDNSIRRQYHEKEGLVSSCNIPSIAGSLDRNLEVLGGHRRAVSPTDKNGLPLNVQQGAPQVQLEDTWKQIIHEQIIQHAKNKKSPPTKSPTMFEDKNHSKKDPETTQPENNIQAETPNSISDAADIATIATKQYPISNIQSAAVQKNTTVIESSADSTSHESKNTDQAGDHNTGGGAGINTSLQGIQVTLPDNHQSILINQILSPTNNNSIVSYDTRLTTSTLDQNVSQKENPGINTSSRDIISGHEKIEIQSNSGSTQGSMLLSPIRQSFSQMPSLINSIPKPAVSRVMELRKVFDGGDNDINKRNNSHDHNDNDNTAGGASRMPLVRCQSEPITEDRLVSRQTQQQNIEHNHRCGDTSKQDDGQSQQTIVLNSGVYRVNPTVDRELISGMDGDYQQNGLGLASSSGGKLNRALYEIGQEASTNGDGEGEEDEDSSETIEEEVLSILVRALAIEGLGM</sequence>
<feature type="region of interest" description="Disordered" evidence="1">
    <location>
        <begin position="119"/>
        <end position="163"/>
    </location>
</feature>
<dbReference type="Proteomes" id="UP001150538">
    <property type="component" value="Unassembled WGS sequence"/>
</dbReference>
<evidence type="ECO:0000313" key="2">
    <source>
        <dbReference type="EMBL" id="KAJ1917753.1"/>
    </source>
</evidence>
<feature type="compositionally biased region" description="Acidic residues" evidence="1">
    <location>
        <begin position="471"/>
        <end position="484"/>
    </location>
</feature>
<comment type="caution">
    <text evidence="2">The sequence shown here is derived from an EMBL/GenBank/DDBJ whole genome shotgun (WGS) entry which is preliminary data.</text>
</comment>
<feature type="compositionally biased region" description="Basic and acidic residues" evidence="1">
    <location>
        <begin position="136"/>
        <end position="147"/>
    </location>
</feature>
<evidence type="ECO:0000256" key="1">
    <source>
        <dbReference type="SAM" id="MobiDB-lite"/>
    </source>
</evidence>
<gene>
    <name evidence="2" type="ORF">H4219_003007</name>
</gene>
<dbReference type="AlphaFoldDB" id="A0A9W8A2G6"/>
<feature type="region of interest" description="Disordered" evidence="1">
    <location>
        <begin position="382"/>
        <end position="408"/>
    </location>
</feature>
<evidence type="ECO:0000313" key="3">
    <source>
        <dbReference type="Proteomes" id="UP001150538"/>
    </source>
</evidence>
<reference evidence="2" key="1">
    <citation type="submission" date="2022-07" db="EMBL/GenBank/DDBJ databases">
        <title>Phylogenomic reconstructions and comparative analyses of Kickxellomycotina fungi.</title>
        <authorList>
            <person name="Reynolds N.K."/>
            <person name="Stajich J.E."/>
            <person name="Barry K."/>
            <person name="Grigoriev I.V."/>
            <person name="Crous P."/>
            <person name="Smith M.E."/>
        </authorList>
    </citation>
    <scope>NUCLEOTIDE SEQUENCE</scope>
    <source>
        <strain evidence="2">NBRC 100468</strain>
    </source>
</reference>
<name>A0A9W8A2G6_9FUNG</name>
<feature type="region of interest" description="Disordered" evidence="1">
    <location>
        <begin position="193"/>
        <end position="223"/>
    </location>
</feature>
<proteinExistence type="predicted"/>
<accession>A0A9W8A2G6</accession>
<dbReference type="EMBL" id="JANBPU010000062">
    <property type="protein sequence ID" value="KAJ1917753.1"/>
    <property type="molecule type" value="Genomic_DNA"/>
</dbReference>
<feature type="compositionally biased region" description="Basic and acidic residues" evidence="1">
    <location>
        <begin position="342"/>
        <end position="358"/>
    </location>
</feature>
<organism evidence="2 3">
    <name type="scientific">Mycoemilia scoparia</name>
    <dbReference type="NCBI Taxonomy" id="417184"/>
    <lineage>
        <taxon>Eukaryota</taxon>
        <taxon>Fungi</taxon>
        <taxon>Fungi incertae sedis</taxon>
        <taxon>Zoopagomycota</taxon>
        <taxon>Kickxellomycotina</taxon>
        <taxon>Kickxellomycetes</taxon>
        <taxon>Kickxellales</taxon>
        <taxon>Kickxellaceae</taxon>
        <taxon>Mycoemilia</taxon>
    </lineage>
</organism>
<feature type="compositionally biased region" description="Basic and acidic residues" evidence="1">
    <location>
        <begin position="394"/>
        <end position="407"/>
    </location>
</feature>
<feature type="region of interest" description="Disordered" evidence="1">
    <location>
        <begin position="463"/>
        <end position="484"/>
    </location>
</feature>